<gene>
    <name evidence="2" type="ORF">GCM10011588_69400</name>
</gene>
<dbReference type="AlphaFoldDB" id="A0A917RYA4"/>
<evidence type="ECO:0000256" key="1">
    <source>
        <dbReference type="SAM" id="MobiDB-lite"/>
    </source>
</evidence>
<sequence length="84" mass="9788">MVGMTEQDILGRIKDLVDDEHDLRSRASRGELDPDVERRRLAELEVMLDQCWDLLRQRRARIETNEPPEDAQPRSAGQVEGYLQ</sequence>
<evidence type="ECO:0008006" key="4">
    <source>
        <dbReference type="Google" id="ProtNLM"/>
    </source>
</evidence>
<evidence type="ECO:0000313" key="3">
    <source>
        <dbReference type="Proteomes" id="UP000638263"/>
    </source>
</evidence>
<protein>
    <recommendedName>
        <fullName evidence="4">DUF2630 family protein</fullName>
    </recommendedName>
</protein>
<dbReference type="EMBL" id="BMMH01000037">
    <property type="protein sequence ID" value="GGL44842.1"/>
    <property type="molecule type" value="Genomic_DNA"/>
</dbReference>
<dbReference type="Proteomes" id="UP000638263">
    <property type="component" value="Unassembled WGS sequence"/>
</dbReference>
<evidence type="ECO:0000313" key="2">
    <source>
        <dbReference type="EMBL" id="GGL44842.1"/>
    </source>
</evidence>
<proteinExistence type="predicted"/>
<feature type="region of interest" description="Disordered" evidence="1">
    <location>
        <begin position="62"/>
        <end position="84"/>
    </location>
</feature>
<name>A0A917RYA4_9NOCA</name>
<keyword evidence="3" id="KW-1185">Reference proteome</keyword>
<organism evidence="2 3">
    <name type="scientific">Nocardia jinanensis</name>
    <dbReference type="NCBI Taxonomy" id="382504"/>
    <lineage>
        <taxon>Bacteria</taxon>
        <taxon>Bacillati</taxon>
        <taxon>Actinomycetota</taxon>
        <taxon>Actinomycetes</taxon>
        <taxon>Mycobacteriales</taxon>
        <taxon>Nocardiaceae</taxon>
        <taxon>Nocardia</taxon>
    </lineage>
</organism>
<accession>A0A917RYA4</accession>
<dbReference type="Pfam" id="PF10944">
    <property type="entry name" value="DUF2630"/>
    <property type="match status" value="1"/>
</dbReference>
<dbReference type="InterPro" id="IPR020311">
    <property type="entry name" value="Uncharacterised_Rv0898c"/>
</dbReference>
<reference evidence="2" key="2">
    <citation type="submission" date="2020-09" db="EMBL/GenBank/DDBJ databases">
        <authorList>
            <person name="Sun Q."/>
            <person name="Zhou Y."/>
        </authorList>
    </citation>
    <scope>NUCLEOTIDE SEQUENCE</scope>
    <source>
        <strain evidence="2">CGMCC 4.3508</strain>
    </source>
</reference>
<reference evidence="2" key="1">
    <citation type="journal article" date="2014" name="Int. J. Syst. Evol. Microbiol.">
        <title>Complete genome sequence of Corynebacterium casei LMG S-19264T (=DSM 44701T), isolated from a smear-ripened cheese.</title>
        <authorList>
            <consortium name="US DOE Joint Genome Institute (JGI-PGF)"/>
            <person name="Walter F."/>
            <person name="Albersmeier A."/>
            <person name="Kalinowski J."/>
            <person name="Ruckert C."/>
        </authorList>
    </citation>
    <scope>NUCLEOTIDE SEQUENCE</scope>
    <source>
        <strain evidence="2">CGMCC 4.3508</strain>
    </source>
</reference>
<comment type="caution">
    <text evidence="2">The sequence shown here is derived from an EMBL/GenBank/DDBJ whole genome shotgun (WGS) entry which is preliminary data.</text>
</comment>